<accession>A0AAQ3UYN3</accession>
<feature type="compositionally biased region" description="Polar residues" evidence="1">
    <location>
        <begin position="29"/>
        <end position="43"/>
    </location>
</feature>
<feature type="region of interest" description="Disordered" evidence="1">
    <location>
        <begin position="1"/>
        <end position="81"/>
    </location>
</feature>
<gene>
    <name evidence="2" type="ORF">U9M48_044007</name>
</gene>
<keyword evidence="3" id="KW-1185">Reference proteome</keyword>
<dbReference type="PANTHER" id="PTHR33144">
    <property type="entry name" value="OS10G0409366 PROTEIN-RELATED"/>
    <property type="match status" value="1"/>
</dbReference>
<name>A0AAQ3UYN3_PASNO</name>
<evidence type="ECO:0000313" key="3">
    <source>
        <dbReference type="Proteomes" id="UP001341281"/>
    </source>
</evidence>
<dbReference type="AlphaFoldDB" id="A0AAQ3UYN3"/>
<evidence type="ECO:0000256" key="1">
    <source>
        <dbReference type="SAM" id="MobiDB-lite"/>
    </source>
</evidence>
<dbReference type="EMBL" id="CP144754">
    <property type="protein sequence ID" value="WVZ98582.1"/>
    <property type="molecule type" value="Genomic_DNA"/>
</dbReference>
<proteinExistence type="predicted"/>
<evidence type="ECO:0000313" key="2">
    <source>
        <dbReference type="EMBL" id="WVZ98582.1"/>
    </source>
</evidence>
<organism evidence="2 3">
    <name type="scientific">Paspalum notatum var. saurae</name>
    <dbReference type="NCBI Taxonomy" id="547442"/>
    <lineage>
        <taxon>Eukaryota</taxon>
        <taxon>Viridiplantae</taxon>
        <taxon>Streptophyta</taxon>
        <taxon>Embryophyta</taxon>
        <taxon>Tracheophyta</taxon>
        <taxon>Spermatophyta</taxon>
        <taxon>Magnoliopsida</taxon>
        <taxon>Liliopsida</taxon>
        <taxon>Poales</taxon>
        <taxon>Poaceae</taxon>
        <taxon>PACMAD clade</taxon>
        <taxon>Panicoideae</taxon>
        <taxon>Andropogonodae</taxon>
        <taxon>Paspaleae</taxon>
        <taxon>Paspalinae</taxon>
        <taxon>Paspalum</taxon>
    </lineage>
</organism>
<dbReference type="Proteomes" id="UP001341281">
    <property type="component" value="Chromosome 10"/>
</dbReference>
<sequence>MGKGRRHNITQSLDVYRSENHVEDHDAQKTATSSPIQPGTTEGQLDKETNNEFVDPDGQQNVVPSEFAASSGGEPSDMDGDIELNAQEETKEETRRGKTKLKHVWNMPKGQRIVVKCNEVDQPIGEEAGVLGQFLGMVARNGCLCSLSYKDWRLLIGKKDRVTNELKNKEDILKQVKCGEMEATQVQSKMHVFLTCIRARRLIIAMFHLV</sequence>
<feature type="compositionally biased region" description="Basic and acidic residues" evidence="1">
    <location>
        <begin position="16"/>
        <end position="28"/>
    </location>
</feature>
<dbReference type="PANTHER" id="PTHR33144:SF16">
    <property type="entry name" value="OS02G0129000 PROTEIN"/>
    <property type="match status" value="1"/>
</dbReference>
<protein>
    <submittedName>
        <fullName evidence="2">Uncharacterized protein</fullName>
    </submittedName>
</protein>
<reference evidence="2 3" key="1">
    <citation type="submission" date="2024-02" db="EMBL/GenBank/DDBJ databases">
        <title>High-quality chromosome-scale genome assembly of Pensacola bahiagrass (Paspalum notatum Flugge var. saurae).</title>
        <authorList>
            <person name="Vega J.M."/>
            <person name="Podio M."/>
            <person name="Orjuela J."/>
            <person name="Siena L.A."/>
            <person name="Pessino S.C."/>
            <person name="Combes M.C."/>
            <person name="Mariac C."/>
            <person name="Albertini E."/>
            <person name="Pupilli F."/>
            <person name="Ortiz J.P.A."/>
            <person name="Leblanc O."/>
        </authorList>
    </citation>
    <scope>NUCLEOTIDE SEQUENCE [LARGE SCALE GENOMIC DNA]</scope>
    <source>
        <strain evidence="2">R1</strain>
        <tissue evidence="2">Leaf</tissue>
    </source>
</reference>